<keyword evidence="2" id="KW-1185">Reference proteome</keyword>
<reference evidence="1" key="1">
    <citation type="submission" date="2022-10" db="EMBL/GenBank/DDBJ databases">
        <authorList>
            <person name="Hyden B.L."/>
            <person name="Feng K."/>
            <person name="Yates T."/>
            <person name="Jawdy S."/>
            <person name="Smart L.B."/>
            <person name="Muchero W."/>
        </authorList>
    </citation>
    <scope>NUCLEOTIDE SEQUENCE</scope>
    <source>
        <tissue evidence="1">Shoot tip</tissue>
    </source>
</reference>
<gene>
    <name evidence="1" type="ORF">OIU77_028392</name>
</gene>
<evidence type="ECO:0000313" key="1">
    <source>
        <dbReference type="EMBL" id="KAJ6385189.1"/>
    </source>
</evidence>
<organism evidence="1 2">
    <name type="scientific">Salix suchowensis</name>
    <dbReference type="NCBI Taxonomy" id="1278906"/>
    <lineage>
        <taxon>Eukaryota</taxon>
        <taxon>Viridiplantae</taxon>
        <taxon>Streptophyta</taxon>
        <taxon>Embryophyta</taxon>
        <taxon>Tracheophyta</taxon>
        <taxon>Spermatophyta</taxon>
        <taxon>Magnoliopsida</taxon>
        <taxon>eudicotyledons</taxon>
        <taxon>Gunneridae</taxon>
        <taxon>Pentapetalae</taxon>
        <taxon>rosids</taxon>
        <taxon>fabids</taxon>
        <taxon>Malpighiales</taxon>
        <taxon>Salicaceae</taxon>
        <taxon>Saliceae</taxon>
        <taxon>Salix</taxon>
    </lineage>
</organism>
<sequence>MAMIPSFFNNRSRDIIFDPLFSFDPFKDFSFPSSSLVPSREFSFHQHSHRLERDPRSPCLQS</sequence>
<accession>A0ABQ9BHL8</accession>
<comment type="caution">
    <text evidence="1">The sequence shown here is derived from an EMBL/GenBank/DDBJ whole genome shotgun (WGS) entry which is preliminary data.</text>
</comment>
<proteinExistence type="predicted"/>
<reference evidence="1" key="2">
    <citation type="journal article" date="2023" name="Int. J. Mol. Sci.">
        <title>De Novo Assembly and Annotation of 11 Diverse Shrub Willow (Salix) Genomes Reveals Novel Gene Organization in Sex-Linked Regions.</title>
        <authorList>
            <person name="Hyden B."/>
            <person name="Feng K."/>
            <person name="Yates T.B."/>
            <person name="Jawdy S."/>
            <person name="Cereghino C."/>
            <person name="Smart L.B."/>
            <person name="Muchero W."/>
        </authorList>
    </citation>
    <scope>NUCLEOTIDE SEQUENCE</scope>
    <source>
        <tissue evidence="1">Shoot tip</tissue>
    </source>
</reference>
<evidence type="ECO:0000313" key="2">
    <source>
        <dbReference type="Proteomes" id="UP001141253"/>
    </source>
</evidence>
<dbReference type="EMBL" id="JAPFFI010000008">
    <property type="protein sequence ID" value="KAJ6385189.1"/>
    <property type="molecule type" value="Genomic_DNA"/>
</dbReference>
<protein>
    <submittedName>
        <fullName evidence="1">Uncharacterized protein</fullName>
    </submittedName>
</protein>
<dbReference type="Proteomes" id="UP001141253">
    <property type="component" value="Chromosome 9"/>
</dbReference>
<name>A0ABQ9BHL8_9ROSI</name>